<evidence type="ECO:0000313" key="2">
    <source>
        <dbReference type="Proteomes" id="UP000322234"/>
    </source>
</evidence>
<dbReference type="AlphaFoldDB" id="A0A6B0RMG2"/>
<accession>A0A6B0RMG2</accession>
<comment type="caution">
    <text evidence="1">The sequence shown here is derived from an EMBL/GenBank/DDBJ whole genome shotgun (WGS) entry which is preliminary data.</text>
</comment>
<keyword evidence="2" id="KW-1185">Reference proteome</keyword>
<proteinExistence type="predicted"/>
<organism evidence="1 2">
    <name type="scientific">Bos mutus</name>
    <name type="common">wild yak</name>
    <dbReference type="NCBI Taxonomy" id="72004"/>
    <lineage>
        <taxon>Eukaryota</taxon>
        <taxon>Metazoa</taxon>
        <taxon>Chordata</taxon>
        <taxon>Craniata</taxon>
        <taxon>Vertebrata</taxon>
        <taxon>Euteleostomi</taxon>
        <taxon>Mammalia</taxon>
        <taxon>Eutheria</taxon>
        <taxon>Laurasiatheria</taxon>
        <taxon>Artiodactyla</taxon>
        <taxon>Ruminantia</taxon>
        <taxon>Pecora</taxon>
        <taxon>Bovidae</taxon>
        <taxon>Bovinae</taxon>
        <taxon>Bos</taxon>
    </lineage>
</organism>
<dbReference type="Proteomes" id="UP000322234">
    <property type="component" value="Unassembled WGS sequence"/>
</dbReference>
<protein>
    <submittedName>
        <fullName evidence="1">Uncharacterized protein</fullName>
    </submittedName>
</protein>
<gene>
    <name evidence="1" type="ORF">E5288_WYG015503</name>
</gene>
<dbReference type="EMBL" id="VBQZ03000070">
    <property type="protein sequence ID" value="MXQ91350.1"/>
    <property type="molecule type" value="Genomic_DNA"/>
</dbReference>
<sequence length="92" mass="10186">MLKPEPEGYRDIGVVKSCVQAMKTSSAYSDTLTDVDFLLVGDKHESFVEKSQESSCVAGSAPRDPLREHKTALLSVTEEANRMIRRPGENML</sequence>
<reference evidence="1" key="1">
    <citation type="submission" date="2019-10" db="EMBL/GenBank/DDBJ databases">
        <title>The sequence and de novo assembly of the wild yak genome.</title>
        <authorList>
            <person name="Liu Y."/>
        </authorList>
    </citation>
    <scope>NUCLEOTIDE SEQUENCE [LARGE SCALE GENOMIC DNA]</scope>
    <source>
        <strain evidence="1">WY2019</strain>
    </source>
</reference>
<evidence type="ECO:0000313" key="1">
    <source>
        <dbReference type="EMBL" id="MXQ91350.1"/>
    </source>
</evidence>
<name>A0A6B0RMG2_9CETA</name>